<feature type="domain" description="Pyridoxamine kinase/Phosphomethylpyrimidine kinase" evidence="16">
    <location>
        <begin position="11"/>
        <end position="254"/>
    </location>
</feature>
<name>A0A8J8MET1_9FIRM</name>
<evidence type="ECO:0000313" key="18">
    <source>
        <dbReference type="Proteomes" id="UP000677305"/>
    </source>
</evidence>
<dbReference type="PANTHER" id="PTHR20858">
    <property type="entry name" value="PHOSPHOMETHYLPYRIMIDINE KINASE"/>
    <property type="match status" value="1"/>
</dbReference>
<proteinExistence type="inferred from homology"/>
<organism evidence="17 18">
    <name type="scientific">Vallitalea guaymasensis</name>
    <dbReference type="NCBI Taxonomy" id="1185412"/>
    <lineage>
        <taxon>Bacteria</taxon>
        <taxon>Bacillati</taxon>
        <taxon>Bacillota</taxon>
        <taxon>Clostridia</taxon>
        <taxon>Lachnospirales</taxon>
        <taxon>Vallitaleaceae</taxon>
        <taxon>Vallitalea</taxon>
    </lineage>
</organism>
<keyword evidence="11" id="KW-0067">ATP-binding</keyword>
<dbReference type="EMBL" id="CP058561">
    <property type="protein sequence ID" value="QUH31519.1"/>
    <property type="molecule type" value="Genomic_DNA"/>
</dbReference>
<sequence length="259" mass="27944">MKTALTIAGSDCSGGAGIQGDLKTFAAHGVYGMSVITAVTAQNTTKVSHIQGLEPITISKQIEAIFDDIKVDSIKIGMLFNKRIITAIVNTFKHYQLPKIVLDPVMISTTGRILLKGDAIESIVKDMFPLCNLITPNILEAERLTDTPISNTYDMETACRKLYELGSKNVLVKGGHLRDTACDVLFDGNDFTYYNHKRIDNPNTRGTGCALSSAIAANISKGQNTVDAVRMAKDYITKAIAGGFSIGSGDGPVNHFIER</sequence>
<dbReference type="CDD" id="cd01169">
    <property type="entry name" value="HMPP_kinase"/>
    <property type="match status" value="1"/>
</dbReference>
<comment type="pathway">
    <text evidence="13">Cofactor biosynthesis; thiamine diphosphate biosynthesis; 4-amino-2-methyl-5-diphosphomethylpyrimidine from 5-amino-1-(5-phospho-D-ribosyl)imidazole: step 2/3.</text>
</comment>
<dbReference type="GO" id="GO:0008902">
    <property type="term" value="F:hydroxymethylpyrimidine kinase activity"/>
    <property type="evidence" value="ECO:0007669"/>
    <property type="project" value="UniProtKB-EC"/>
</dbReference>
<evidence type="ECO:0000256" key="1">
    <source>
        <dbReference type="ARBA" id="ARBA00000151"/>
    </source>
</evidence>
<evidence type="ECO:0000256" key="8">
    <source>
        <dbReference type="ARBA" id="ARBA00022679"/>
    </source>
</evidence>
<keyword evidence="18" id="KW-1185">Reference proteome</keyword>
<dbReference type="Proteomes" id="UP000677305">
    <property type="component" value="Chromosome"/>
</dbReference>
<keyword evidence="8 17" id="KW-0808">Transferase</keyword>
<evidence type="ECO:0000256" key="12">
    <source>
        <dbReference type="ARBA" id="ARBA00022977"/>
    </source>
</evidence>
<evidence type="ECO:0000256" key="11">
    <source>
        <dbReference type="ARBA" id="ARBA00022840"/>
    </source>
</evidence>
<dbReference type="GO" id="GO:0005829">
    <property type="term" value="C:cytosol"/>
    <property type="evidence" value="ECO:0007669"/>
    <property type="project" value="TreeGrafter"/>
</dbReference>
<evidence type="ECO:0000256" key="5">
    <source>
        <dbReference type="ARBA" id="ARBA00012135"/>
    </source>
</evidence>
<accession>A0A8J8MET1</accession>
<evidence type="ECO:0000256" key="2">
    <source>
        <dbReference type="ARBA" id="ARBA00000565"/>
    </source>
</evidence>
<dbReference type="EC" id="2.7.4.7" evidence="6"/>
<evidence type="ECO:0000256" key="13">
    <source>
        <dbReference type="ARBA" id="ARBA00037917"/>
    </source>
</evidence>
<gene>
    <name evidence="17" type="primary">thiD</name>
    <name evidence="17" type="ORF">HYG85_22355</name>
</gene>
<evidence type="ECO:0000256" key="10">
    <source>
        <dbReference type="ARBA" id="ARBA00022777"/>
    </source>
</evidence>
<dbReference type="EC" id="2.7.1.49" evidence="5"/>
<comment type="catalytic activity">
    <reaction evidence="2">
        <text>4-amino-2-methyl-5-(phosphooxymethyl)pyrimidine + ATP = 4-amino-2-methyl-5-(diphosphooxymethyl)pyrimidine + ADP</text>
        <dbReference type="Rhea" id="RHEA:19893"/>
        <dbReference type="ChEBI" id="CHEBI:30616"/>
        <dbReference type="ChEBI" id="CHEBI:57841"/>
        <dbReference type="ChEBI" id="CHEBI:58354"/>
        <dbReference type="ChEBI" id="CHEBI:456216"/>
        <dbReference type="EC" id="2.7.4.7"/>
    </reaction>
</comment>
<comment type="catalytic activity">
    <reaction evidence="1">
        <text>4-amino-5-hydroxymethyl-2-methylpyrimidine + ATP = 4-amino-2-methyl-5-(phosphooxymethyl)pyrimidine + ADP + H(+)</text>
        <dbReference type="Rhea" id="RHEA:23096"/>
        <dbReference type="ChEBI" id="CHEBI:15378"/>
        <dbReference type="ChEBI" id="CHEBI:16892"/>
        <dbReference type="ChEBI" id="CHEBI:30616"/>
        <dbReference type="ChEBI" id="CHEBI:58354"/>
        <dbReference type="ChEBI" id="CHEBI:456216"/>
        <dbReference type="EC" id="2.7.1.49"/>
    </reaction>
</comment>
<keyword evidence="12" id="KW-0784">Thiamine biosynthesis</keyword>
<dbReference type="GO" id="GO:0005524">
    <property type="term" value="F:ATP binding"/>
    <property type="evidence" value="ECO:0007669"/>
    <property type="project" value="UniProtKB-KW"/>
</dbReference>
<evidence type="ECO:0000256" key="6">
    <source>
        <dbReference type="ARBA" id="ARBA00012963"/>
    </source>
</evidence>
<dbReference type="Pfam" id="PF08543">
    <property type="entry name" value="Phos_pyr_kin"/>
    <property type="match status" value="1"/>
</dbReference>
<reference evidence="17 18" key="1">
    <citation type="submission" date="2020-07" db="EMBL/GenBank/DDBJ databases">
        <title>Vallitalea guaymasensis genome.</title>
        <authorList>
            <person name="Postec A."/>
        </authorList>
    </citation>
    <scope>NUCLEOTIDE SEQUENCE [LARGE SCALE GENOMIC DNA]</scope>
    <source>
        <strain evidence="17 18">Ra1766G1</strain>
    </source>
</reference>
<comment type="pathway">
    <text evidence="3">Cofactor biosynthesis; thiamine diphosphate biosynthesis; 4-amino-2-methyl-5-diphosphomethylpyrimidine from 5-amino-1-(5-phospho-D-ribosyl)imidazole: step 3/3.</text>
</comment>
<keyword evidence="9" id="KW-0547">Nucleotide-binding</keyword>
<comment type="similarity">
    <text evidence="4">Belongs to the ThiD family.</text>
</comment>
<evidence type="ECO:0000259" key="16">
    <source>
        <dbReference type="Pfam" id="PF08543"/>
    </source>
</evidence>
<evidence type="ECO:0000313" key="17">
    <source>
        <dbReference type="EMBL" id="QUH31519.1"/>
    </source>
</evidence>
<dbReference type="SUPFAM" id="SSF53613">
    <property type="entry name" value="Ribokinase-like"/>
    <property type="match status" value="1"/>
</dbReference>
<dbReference type="InterPro" id="IPR029056">
    <property type="entry name" value="Ribokinase-like"/>
</dbReference>
<evidence type="ECO:0000256" key="9">
    <source>
        <dbReference type="ARBA" id="ARBA00022741"/>
    </source>
</evidence>
<dbReference type="InterPro" id="IPR004399">
    <property type="entry name" value="HMP/HMP-P_kinase_dom"/>
</dbReference>
<evidence type="ECO:0000256" key="4">
    <source>
        <dbReference type="ARBA" id="ARBA00009879"/>
    </source>
</evidence>
<dbReference type="AlphaFoldDB" id="A0A8J8MET1"/>
<dbReference type="GO" id="GO:0009228">
    <property type="term" value="P:thiamine biosynthetic process"/>
    <property type="evidence" value="ECO:0007669"/>
    <property type="project" value="UniProtKB-KW"/>
</dbReference>
<dbReference type="Gene3D" id="3.40.1190.20">
    <property type="match status" value="1"/>
</dbReference>
<evidence type="ECO:0000256" key="14">
    <source>
        <dbReference type="ARBA" id="ARBA00042102"/>
    </source>
</evidence>
<evidence type="ECO:0000256" key="3">
    <source>
        <dbReference type="ARBA" id="ARBA00004769"/>
    </source>
</evidence>
<dbReference type="FunFam" id="3.40.1190.20:FF:000003">
    <property type="entry name" value="Phosphomethylpyrimidine kinase ThiD"/>
    <property type="match status" value="1"/>
</dbReference>
<keyword evidence="10 17" id="KW-0418">Kinase</keyword>
<dbReference type="GO" id="GO:0008972">
    <property type="term" value="F:phosphomethylpyrimidine kinase activity"/>
    <property type="evidence" value="ECO:0007669"/>
    <property type="project" value="UniProtKB-EC"/>
</dbReference>
<dbReference type="NCBIfam" id="TIGR00097">
    <property type="entry name" value="HMP-P_kinase"/>
    <property type="match status" value="1"/>
</dbReference>
<dbReference type="RefSeq" id="WP_212691513.1">
    <property type="nucleotide sequence ID" value="NZ_CP058561.1"/>
</dbReference>
<dbReference type="KEGG" id="vgu:HYG85_22355"/>
<evidence type="ECO:0000256" key="7">
    <source>
        <dbReference type="ARBA" id="ARBA00019161"/>
    </source>
</evidence>
<dbReference type="PANTHER" id="PTHR20858:SF17">
    <property type="entry name" value="HYDROXYMETHYLPYRIMIDINE_PHOSPHOMETHYLPYRIMIDINE KINASE THI20-RELATED"/>
    <property type="match status" value="1"/>
</dbReference>
<evidence type="ECO:0000256" key="15">
    <source>
        <dbReference type="ARBA" id="ARBA00043176"/>
    </source>
</evidence>
<protein>
    <recommendedName>
        <fullName evidence="7">Hydroxymethylpyrimidine/phosphomethylpyrimidine kinase</fullName>
        <ecNumber evidence="5">2.7.1.49</ecNumber>
        <ecNumber evidence="6">2.7.4.7</ecNumber>
    </recommendedName>
    <alternativeName>
        <fullName evidence="14">Hydroxymethylpyrimidine kinase</fullName>
    </alternativeName>
    <alternativeName>
        <fullName evidence="15">Hydroxymethylpyrimidine phosphate kinase</fullName>
    </alternativeName>
</protein>
<dbReference type="InterPro" id="IPR013749">
    <property type="entry name" value="PM/HMP-P_kinase-1"/>
</dbReference>